<dbReference type="STRING" id="53378.BRW65_12290"/>
<keyword evidence="6 16" id="KW-0808">Transferase</keyword>
<keyword evidence="8 12" id="KW-1133">Transmembrane helix</keyword>
<sequence length="1108" mass="117364">MPHDGFQRSQRIPRFVAAVAGIVGLLLCALVPLLPVKQTTATVLWPQGIVDGHVTQITAPLVSGAPRALDISIPCAAIATLPASGGLVVSTLPAGGIDAGKDGLFVRADKDLVVVAFRDTVAAAAPRAAVAGGACSVLHAWANAGAAGAEFVGMPGASGSLSLEKKPQVGGIFTDLKVPPQPGLSARIDIDTRFITAPTAVKQLAMAVGALAVLTAVIALAALDRRSRGGGTLVNWRSPIAWLSRYRPRARWSSWRRVGLATWIADLGVIATLLVWHVVGATSSDDGYNLTIARVSPKAGYIVDYYRYFGTTDAPFDWYLGVLSKLASVSTAGVWMRLPATLAGIACWLVISHWILRRLGPGRGGLAANRVAVFTAGAVFLAAWLPFNNGLRPEPLIALGVLVTWMLVERAIALQRLAPAAVAIFVAMLTVTLAPQGLIAVAALLTGSRAIARTIRRRRATDGLIAPLAVLAASLSLITVVVFHGQTLANVAESARIKYKVGPTIAWYQDWLRYYFLTVESNPDGSMARRFAVLVLLLCLFGMLVILLRRGRVPGVASGPAWRLIGTTAIGLLLLTFTPTKWAVQFGAFAGLAGALGAVTAFALSRIGLHNRRNLTLYVTALLFVVAVATSGVNGWFYVGNYGVPWYDIQPVIASHPVTSMFLTLSILTGLLAAWQHFRMDYAGHTEVKDNRRNRVLASTPLLVIASIMVVGEVASLTKGAVFRYPLYTTGKANLAALASGLSPTSCAMADDVLAEPDPNAGLLAPAPGQAFGPDGPLGGVNPVGFKPDGVGDDLRSYPVVTKPGVVNSDASPNKPNAAMSDSAGTAGGRGPAGVNGSHAALPFGLDPARTPVMGSYGENSLAATATSAWYQLPPRTPDRPIVVVSASGAIWSYKEDGTFTYGQSLKLQWGVTRPDGTTQPLAEVQPIDIGPEPAWRNLRFPLTWAPPEANVARIVAYDPNLSSDQWFAFTPPRVPVLQTLQQLIGSRTPVLMDIATAANFPCQHPFSEHLGVAELPQYRILPDHKQTASSSNGWQASEAGGPFLVTQAMLRTSTVATYLRGDWYRDWGSVEQYFRLVPADQAPDAAIEQGVMTVHGWSRQGPIRALP</sequence>
<accession>A0A1Q4HVK0</accession>
<evidence type="ECO:0000313" key="16">
    <source>
        <dbReference type="EMBL" id="OJZ73740.1"/>
    </source>
</evidence>
<dbReference type="GO" id="GO:0052636">
    <property type="term" value="F:arabinosyltransferase activity"/>
    <property type="evidence" value="ECO:0007669"/>
    <property type="project" value="InterPro"/>
</dbReference>
<dbReference type="GO" id="GO:0005886">
    <property type="term" value="C:plasma membrane"/>
    <property type="evidence" value="ECO:0007669"/>
    <property type="project" value="UniProtKB-SubCell"/>
</dbReference>
<dbReference type="Pfam" id="PF14896">
    <property type="entry name" value="Arabino_trans_C"/>
    <property type="match status" value="1"/>
</dbReference>
<keyword evidence="9 12" id="KW-0472">Membrane</keyword>
<evidence type="ECO:0000256" key="3">
    <source>
        <dbReference type="ARBA" id="ARBA00008195"/>
    </source>
</evidence>
<keyword evidence="4" id="KW-1003">Cell membrane</keyword>
<dbReference type="GO" id="GO:0071766">
    <property type="term" value="P:Actinobacterium-type cell wall biogenesis"/>
    <property type="evidence" value="ECO:0007669"/>
    <property type="project" value="InterPro"/>
</dbReference>
<dbReference type="InterPro" id="IPR040920">
    <property type="entry name" value="Arabino_trans_N"/>
</dbReference>
<dbReference type="GO" id="GO:0071555">
    <property type="term" value="P:cell wall organization"/>
    <property type="evidence" value="ECO:0007669"/>
    <property type="project" value="UniProtKB-KW"/>
</dbReference>
<feature type="transmembrane region" description="Helical" evidence="12">
    <location>
        <begin position="696"/>
        <end position="717"/>
    </location>
</feature>
<dbReference type="InterPro" id="IPR032731">
    <property type="entry name" value="Arabino_trans_C"/>
</dbReference>
<evidence type="ECO:0000256" key="9">
    <source>
        <dbReference type="ARBA" id="ARBA00023136"/>
    </source>
</evidence>
<dbReference type="Pfam" id="PF17689">
    <property type="entry name" value="Arabino_trans_N"/>
    <property type="match status" value="1"/>
</dbReference>
<keyword evidence="5" id="KW-0328">Glycosyltransferase</keyword>
<evidence type="ECO:0000259" key="15">
    <source>
        <dbReference type="Pfam" id="PF17689"/>
    </source>
</evidence>
<keyword evidence="17" id="KW-1185">Reference proteome</keyword>
<keyword evidence="7 12" id="KW-0812">Transmembrane</keyword>
<evidence type="ECO:0000313" key="17">
    <source>
        <dbReference type="Proteomes" id="UP000186438"/>
    </source>
</evidence>
<feature type="transmembrane region" description="Helical" evidence="12">
    <location>
        <begin position="616"/>
        <end position="638"/>
    </location>
</feature>
<feature type="region of interest" description="Disordered" evidence="11">
    <location>
        <begin position="802"/>
        <end position="834"/>
    </location>
</feature>
<dbReference type="Proteomes" id="UP000186438">
    <property type="component" value="Unassembled WGS sequence"/>
</dbReference>
<evidence type="ECO:0000256" key="4">
    <source>
        <dbReference type="ARBA" id="ARBA00022475"/>
    </source>
</evidence>
<dbReference type="InterPro" id="IPR042486">
    <property type="entry name" value="Arabino_trans_C_2"/>
</dbReference>
<feature type="domain" description="Arabinosyltransferas concanavalin like" evidence="15">
    <location>
        <begin position="37"/>
        <end position="193"/>
    </location>
</feature>
<feature type="transmembrane region" description="Helical" evidence="12">
    <location>
        <begin position="583"/>
        <end position="604"/>
    </location>
</feature>
<dbReference type="FunFam" id="2.60.120.940:FF:000001">
    <property type="entry name" value="Membrane indolylacetylinositol arabinosyltransferase embC"/>
    <property type="match status" value="1"/>
</dbReference>
<proteinExistence type="inferred from homology"/>
<feature type="transmembrane region" description="Helical" evidence="12">
    <location>
        <begin position="204"/>
        <end position="223"/>
    </location>
</feature>
<dbReference type="Gene3D" id="2.60.120.610">
    <property type="entry name" value="arabinofuranosyltransferase like domain"/>
    <property type="match status" value="1"/>
</dbReference>
<feature type="transmembrane region" description="Helical" evidence="12">
    <location>
        <begin position="464"/>
        <end position="484"/>
    </location>
</feature>
<evidence type="ECO:0000256" key="6">
    <source>
        <dbReference type="ARBA" id="ARBA00022679"/>
    </source>
</evidence>
<feature type="transmembrane region" description="Helical" evidence="12">
    <location>
        <begin position="658"/>
        <end position="675"/>
    </location>
</feature>
<evidence type="ECO:0000259" key="14">
    <source>
        <dbReference type="Pfam" id="PF14896"/>
    </source>
</evidence>
<protein>
    <submittedName>
        <fullName evidence="16">Arabinosyltransferase</fullName>
    </submittedName>
</protein>
<feature type="domain" description="Arabinofuranosyltransferase central" evidence="13">
    <location>
        <begin position="198"/>
        <end position="679"/>
    </location>
</feature>
<dbReference type="AlphaFoldDB" id="A0A1Q4HVK0"/>
<feature type="transmembrane region" description="Helical" evidence="12">
    <location>
        <begin position="12"/>
        <end position="34"/>
    </location>
</feature>
<comment type="subcellular location">
    <subcellularLocation>
        <location evidence="2">Cell membrane</location>
        <topology evidence="2">Multi-pass membrane protein</topology>
    </subcellularLocation>
</comment>
<dbReference type="RefSeq" id="WP_073874975.1">
    <property type="nucleotide sequence ID" value="NZ_MPNT01000009.1"/>
</dbReference>
<evidence type="ECO:0000256" key="12">
    <source>
        <dbReference type="SAM" id="Phobius"/>
    </source>
</evidence>
<dbReference type="EMBL" id="MPNT01000009">
    <property type="protein sequence ID" value="OJZ73740.1"/>
    <property type="molecule type" value="Genomic_DNA"/>
</dbReference>
<evidence type="ECO:0000256" key="1">
    <source>
        <dbReference type="ARBA" id="ARBA00003001"/>
    </source>
</evidence>
<name>A0A1Q4HVK0_9MYCO</name>
<feature type="transmembrane region" description="Helical" evidence="12">
    <location>
        <begin position="368"/>
        <end position="387"/>
    </location>
</feature>
<evidence type="ECO:0000256" key="5">
    <source>
        <dbReference type="ARBA" id="ARBA00022676"/>
    </source>
</evidence>
<feature type="transmembrane region" description="Helical" evidence="12">
    <location>
        <begin position="258"/>
        <end position="279"/>
    </location>
</feature>
<evidence type="ECO:0000256" key="8">
    <source>
        <dbReference type="ARBA" id="ARBA00022989"/>
    </source>
</evidence>
<feature type="transmembrane region" description="Helical" evidence="12">
    <location>
        <begin position="560"/>
        <end position="577"/>
    </location>
</feature>
<feature type="transmembrane region" description="Helical" evidence="12">
    <location>
        <begin position="420"/>
        <end position="444"/>
    </location>
</feature>
<dbReference type="Pfam" id="PF04602">
    <property type="entry name" value="Arabinose_trans"/>
    <property type="match status" value="1"/>
</dbReference>
<organism evidence="16 17">
    <name type="scientific">Mycobacterium paraffinicum</name>
    <dbReference type="NCBI Taxonomy" id="53378"/>
    <lineage>
        <taxon>Bacteria</taxon>
        <taxon>Bacillati</taxon>
        <taxon>Actinomycetota</taxon>
        <taxon>Actinomycetes</taxon>
        <taxon>Mycobacteriales</taxon>
        <taxon>Mycobacteriaceae</taxon>
        <taxon>Mycobacterium</taxon>
    </lineage>
</organism>
<evidence type="ECO:0000256" key="10">
    <source>
        <dbReference type="ARBA" id="ARBA00023316"/>
    </source>
</evidence>
<dbReference type="OrthoDB" id="3584570at2"/>
<dbReference type="InterPro" id="IPR027451">
    <property type="entry name" value="EmbABC_dom1"/>
</dbReference>
<evidence type="ECO:0000259" key="13">
    <source>
        <dbReference type="Pfam" id="PF04602"/>
    </source>
</evidence>
<comment type="caution">
    <text evidence="16">The sequence shown here is derived from an EMBL/GenBank/DDBJ whole genome shotgun (WGS) entry which is preliminary data.</text>
</comment>
<feature type="transmembrane region" description="Helical" evidence="12">
    <location>
        <begin position="531"/>
        <end position="548"/>
    </location>
</feature>
<feature type="transmembrane region" description="Helical" evidence="12">
    <location>
        <begin position="334"/>
        <end position="356"/>
    </location>
</feature>
<dbReference type="Gene3D" id="2.60.120.940">
    <property type="entry name" value="EmbC, C-terminal domain, subdomain 2"/>
    <property type="match status" value="1"/>
</dbReference>
<evidence type="ECO:0000256" key="7">
    <source>
        <dbReference type="ARBA" id="ARBA00022692"/>
    </source>
</evidence>
<dbReference type="InterPro" id="IPR007680">
    <property type="entry name" value="Arabino_trans_central"/>
</dbReference>
<gene>
    <name evidence="16" type="ORF">BRW65_12290</name>
</gene>
<reference evidence="16 17" key="1">
    <citation type="submission" date="2016-11" db="EMBL/GenBank/DDBJ databases">
        <title>Genome sequences of unsequenced Mycobacteria.</title>
        <authorList>
            <person name="Greninger A.L."/>
            <person name="Fang F."/>
            <person name="Jerome K.R."/>
        </authorList>
    </citation>
    <scope>NUCLEOTIDE SEQUENCE [LARGE SCALE GENOMIC DNA]</scope>
    <source>
        <strain evidence="16 17">M11</strain>
    </source>
</reference>
<evidence type="ECO:0000256" key="2">
    <source>
        <dbReference type="ARBA" id="ARBA00004651"/>
    </source>
</evidence>
<comment type="function">
    <text evidence="1">Arabinosyl transferase responsible for the polymerization of arabinose into the arabinan of arabinogalactan.</text>
</comment>
<evidence type="ECO:0000256" key="11">
    <source>
        <dbReference type="SAM" id="MobiDB-lite"/>
    </source>
</evidence>
<keyword evidence="10" id="KW-0961">Cell wall biogenesis/degradation</keyword>
<comment type="similarity">
    <text evidence="3">Belongs to the emb family.</text>
</comment>
<feature type="domain" description="Arabinosyltransferase C-terminal" evidence="14">
    <location>
        <begin position="714"/>
        <end position="1105"/>
    </location>
</feature>